<keyword evidence="6 8" id="KW-0472">Membrane</keyword>
<feature type="transmembrane region" description="Helical" evidence="8">
    <location>
        <begin position="20"/>
        <end position="44"/>
    </location>
</feature>
<keyword evidence="12" id="KW-1185">Reference proteome</keyword>
<feature type="region of interest" description="Disordered" evidence="9">
    <location>
        <begin position="441"/>
        <end position="475"/>
    </location>
</feature>
<feature type="transmembrane region" description="Helical" evidence="8">
    <location>
        <begin position="261"/>
        <end position="286"/>
    </location>
</feature>
<dbReference type="PANTHER" id="PTHR22883">
    <property type="entry name" value="ZINC FINGER DHHC DOMAIN CONTAINING PROTEIN"/>
    <property type="match status" value="1"/>
</dbReference>
<dbReference type="Pfam" id="PF01529">
    <property type="entry name" value="DHHC"/>
    <property type="match status" value="1"/>
</dbReference>
<keyword evidence="5 8" id="KW-1133">Transmembrane helix</keyword>
<dbReference type="Proteomes" id="UP000516437">
    <property type="component" value="Chromosome 2"/>
</dbReference>
<dbReference type="GO" id="GO:0006612">
    <property type="term" value="P:protein targeting to membrane"/>
    <property type="evidence" value="ECO:0007669"/>
    <property type="project" value="TreeGrafter"/>
</dbReference>
<dbReference type="EMBL" id="RXIC02000020">
    <property type="protein sequence ID" value="KAB1224095.1"/>
    <property type="molecule type" value="Genomic_DNA"/>
</dbReference>
<comment type="similarity">
    <text evidence="2 8">Belongs to the DHHC palmitoyltransferase family.</text>
</comment>
<protein>
    <recommendedName>
        <fullName evidence="8">S-acyltransferase</fullName>
        <ecNumber evidence="8">2.3.1.225</ecNumber>
    </recommendedName>
    <alternativeName>
        <fullName evidence="8">Palmitoyltransferase</fullName>
    </alternativeName>
</protein>
<evidence type="ECO:0000313" key="11">
    <source>
        <dbReference type="EMBL" id="KAB1224095.1"/>
    </source>
</evidence>
<dbReference type="GO" id="GO:0005794">
    <property type="term" value="C:Golgi apparatus"/>
    <property type="evidence" value="ECO:0007669"/>
    <property type="project" value="TreeGrafter"/>
</dbReference>
<feature type="transmembrane region" description="Helical" evidence="8">
    <location>
        <begin position="56"/>
        <end position="78"/>
    </location>
</feature>
<dbReference type="GO" id="GO:0005783">
    <property type="term" value="C:endoplasmic reticulum"/>
    <property type="evidence" value="ECO:0007669"/>
    <property type="project" value="TreeGrafter"/>
</dbReference>
<feature type="domain" description="Palmitoyltransferase DHHC" evidence="10">
    <location>
        <begin position="164"/>
        <end position="301"/>
    </location>
</feature>
<evidence type="ECO:0000256" key="8">
    <source>
        <dbReference type="RuleBase" id="RU079119"/>
    </source>
</evidence>
<dbReference type="InterPro" id="IPR001594">
    <property type="entry name" value="Palmitoyltrfase_DHHC"/>
</dbReference>
<dbReference type="GO" id="GO:0019706">
    <property type="term" value="F:protein-cysteine S-palmitoyltransferase activity"/>
    <property type="evidence" value="ECO:0007669"/>
    <property type="project" value="UniProtKB-EC"/>
</dbReference>
<proteinExistence type="inferred from homology"/>
<feature type="compositionally biased region" description="Acidic residues" evidence="9">
    <location>
        <begin position="314"/>
        <end position="330"/>
    </location>
</feature>
<dbReference type="OrthoDB" id="9909019at2759"/>
<sequence>MAGNALSTLYRLSFPSFTTFYHLQQSCIVGIAIYSFLVVAYYTFLGLFLGNRIAEITVTTLFSVAALSAAFLFTRCTAIDPTDKTSRRKKKRAKSKSGLVKLNYGFVFGQIIVRFLRRVERKILRTFIRRKYLDTWKTSVQMEPLLLPFPLVMKDDAIPPNLKEDDISFCSLCDFEVKKHSKHCRTCNRCVEGFDHHCRWLNNCVGKRNYTTFILLMTSVLLMLVIEGGTAITIFIRCFADKNGIERELLRKLHIQFPRGVLAAISVLLFLLTAYGSAALGQLFFFHLVLIRKGMRTYDYILAMKEENQSIEMDPFDDSDLSSDDSTDFDSPEKPSLVSRFICRGHKGNQNPSRLSIRIDRDPDPSTFSKKQGFHVSIDPWKLIKLSREKALIAAGQARERLVKQKPVTEHDPLKPLPLETKCGPLMDTDRMMSNAGTGATPLILKGRHPGSPGSFSSPRRRFSGSPTMVSGIVPSPKHKYRSNFDLKLTEVSRELENYISRQVLCSVIKKDGSEASPR</sequence>
<keyword evidence="7 8" id="KW-0012">Acyltransferase</keyword>
<comment type="caution">
    <text evidence="11">The sequence shown here is derived from an EMBL/GenBank/DDBJ whole genome shotgun (WGS) entry which is preliminary data.</text>
</comment>
<reference evidence="11 12" key="1">
    <citation type="journal article" date="2019" name="Plant Biotechnol. J.">
        <title>The red bayberry genome and genetic basis of sex determination.</title>
        <authorList>
            <person name="Jia H.M."/>
            <person name="Jia H.J."/>
            <person name="Cai Q.L."/>
            <person name="Wang Y."/>
            <person name="Zhao H.B."/>
            <person name="Yang W.F."/>
            <person name="Wang G.Y."/>
            <person name="Li Y.H."/>
            <person name="Zhan D.L."/>
            <person name="Shen Y.T."/>
            <person name="Niu Q.F."/>
            <person name="Chang L."/>
            <person name="Qiu J."/>
            <person name="Zhao L."/>
            <person name="Xie H.B."/>
            <person name="Fu W.Y."/>
            <person name="Jin J."/>
            <person name="Li X.W."/>
            <person name="Jiao Y."/>
            <person name="Zhou C.C."/>
            <person name="Tu T."/>
            <person name="Chai C.Y."/>
            <person name="Gao J.L."/>
            <person name="Fan L.J."/>
            <person name="van de Weg E."/>
            <person name="Wang J.Y."/>
            <person name="Gao Z.S."/>
        </authorList>
    </citation>
    <scope>NUCLEOTIDE SEQUENCE [LARGE SCALE GENOMIC DNA]</scope>
    <source>
        <tissue evidence="11">Leaves</tissue>
    </source>
</reference>
<dbReference type="AlphaFoldDB" id="A0A6A1WFS0"/>
<organism evidence="11 12">
    <name type="scientific">Morella rubra</name>
    <name type="common">Chinese bayberry</name>
    <dbReference type="NCBI Taxonomy" id="262757"/>
    <lineage>
        <taxon>Eukaryota</taxon>
        <taxon>Viridiplantae</taxon>
        <taxon>Streptophyta</taxon>
        <taxon>Embryophyta</taxon>
        <taxon>Tracheophyta</taxon>
        <taxon>Spermatophyta</taxon>
        <taxon>Magnoliopsida</taxon>
        <taxon>eudicotyledons</taxon>
        <taxon>Gunneridae</taxon>
        <taxon>Pentapetalae</taxon>
        <taxon>rosids</taxon>
        <taxon>fabids</taxon>
        <taxon>Fagales</taxon>
        <taxon>Myricaceae</taxon>
        <taxon>Morella</taxon>
    </lineage>
</organism>
<comment type="catalytic activity">
    <reaction evidence="8">
        <text>L-cysteinyl-[protein] + hexadecanoyl-CoA = S-hexadecanoyl-L-cysteinyl-[protein] + CoA</text>
        <dbReference type="Rhea" id="RHEA:36683"/>
        <dbReference type="Rhea" id="RHEA-COMP:10131"/>
        <dbReference type="Rhea" id="RHEA-COMP:11032"/>
        <dbReference type="ChEBI" id="CHEBI:29950"/>
        <dbReference type="ChEBI" id="CHEBI:57287"/>
        <dbReference type="ChEBI" id="CHEBI:57379"/>
        <dbReference type="ChEBI" id="CHEBI:74151"/>
        <dbReference type="EC" id="2.3.1.225"/>
    </reaction>
</comment>
<evidence type="ECO:0000256" key="5">
    <source>
        <dbReference type="ARBA" id="ARBA00022989"/>
    </source>
</evidence>
<evidence type="ECO:0000256" key="3">
    <source>
        <dbReference type="ARBA" id="ARBA00022679"/>
    </source>
</evidence>
<feature type="transmembrane region" description="Helical" evidence="8">
    <location>
        <begin position="213"/>
        <end position="240"/>
    </location>
</feature>
<evidence type="ECO:0000256" key="1">
    <source>
        <dbReference type="ARBA" id="ARBA00004127"/>
    </source>
</evidence>
<evidence type="ECO:0000256" key="9">
    <source>
        <dbReference type="SAM" id="MobiDB-lite"/>
    </source>
</evidence>
<keyword evidence="3 8" id="KW-0808">Transferase</keyword>
<comment type="domain">
    <text evidence="8">The DHHC domain is required for palmitoyltransferase activity.</text>
</comment>
<comment type="subcellular location">
    <subcellularLocation>
        <location evidence="1">Endomembrane system</location>
        <topology evidence="1">Multi-pass membrane protein</topology>
    </subcellularLocation>
</comment>
<dbReference type="InterPro" id="IPR039859">
    <property type="entry name" value="PFA4/ZDH16/20/ERF2-like"/>
</dbReference>
<evidence type="ECO:0000256" key="7">
    <source>
        <dbReference type="ARBA" id="ARBA00023315"/>
    </source>
</evidence>
<keyword evidence="4 8" id="KW-0812">Transmembrane</keyword>
<name>A0A6A1WFS0_9ROSI</name>
<dbReference type="EC" id="2.3.1.225" evidence="8"/>
<feature type="transmembrane region" description="Helical" evidence="8">
    <location>
        <begin position="99"/>
        <end position="116"/>
    </location>
</feature>
<evidence type="ECO:0000256" key="2">
    <source>
        <dbReference type="ARBA" id="ARBA00008574"/>
    </source>
</evidence>
<gene>
    <name evidence="11" type="ORF">CJ030_MR2G021727</name>
</gene>
<dbReference type="PANTHER" id="PTHR22883:SF306">
    <property type="entry name" value="PROTEIN S-ACYLTRANSFERASE 18"/>
    <property type="match status" value="1"/>
</dbReference>
<dbReference type="PROSITE" id="PS50216">
    <property type="entry name" value="DHHC"/>
    <property type="match status" value="1"/>
</dbReference>
<evidence type="ECO:0000256" key="4">
    <source>
        <dbReference type="ARBA" id="ARBA00022692"/>
    </source>
</evidence>
<evidence type="ECO:0000256" key="6">
    <source>
        <dbReference type="ARBA" id="ARBA00023136"/>
    </source>
</evidence>
<evidence type="ECO:0000259" key="10">
    <source>
        <dbReference type="Pfam" id="PF01529"/>
    </source>
</evidence>
<feature type="region of interest" description="Disordered" evidence="9">
    <location>
        <begin position="313"/>
        <end position="334"/>
    </location>
</feature>
<evidence type="ECO:0000313" key="12">
    <source>
        <dbReference type="Proteomes" id="UP000516437"/>
    </source>
</evidence>
<accession>A0A6A1WFS0</accession>